<dbReference type="CDD" id="cd02440">
    <property type="entry name" value="AdoMet_MTases"/>
    <property type="match status" value="1"/>
</dbReference>
<reference evidence="2" key="1">
    <citation type="submission" date="2015-10" db="EMBL/GenBank/DDBJ databases">
        <title>Description of Candidatus Tenderia electrophaga gen. nov, sp. nov., an Uncultivated Electroautotroph from a Biocathode Enrichment.</title>
        <authorList>
            <person name="Eddie B.J."/>
            <person name="Malanoski A.P."/>
            <person name="Wang Z."/>
            <person name="Hall R.J."/>
            <person name="Oh S.D."/>
            <person name="Heiner C."/>
            <person name="Lin B."/>
            <person name="Strycharz-Glaven S.M."/>
        </authorList>
    </citation>
    <scope>NUCLEOTIDE SEQUENCE [LARGE SCALE GENOMIC DNA]</scope>
    <source>
        <strain evidence="2">NRL1</strain>
    </source>
</reference>
<dbReference type="AlphaFoldDB" id="A0A0S2TBW5"/>
<proteinExistence type="predicted"/>
<dbReference type="PANTHER" id="PTHR43591:SF24">
    <property type="entry name" value="2-METHOXY-6-POLYPRENYL-1,4-BENZOQUINOL METHYLASE, MITOCHONDRIAL"/>
    <property type="match status" value="1"/>
</dbReference>
<organism evidence="2 3">
    <name type="scientific">Candidatus Tenderia electrophaga</name>
    <dbReference type="NCBI Taxonomy" id="1748243"/>
    <lineage>
        <taxon>Bacteria</taxon>
        <taxon>Pseudomonadati</taxon>
        <taxon>Pseudomonadota</taxon>
        <taxon>Gammaproteobacteria</taxon>
        <taxon>Candidatus Tenderiales</taxon>
        <taxon>Candidatus Tenderiaceae</taxon>
        <taxon>Candidatus Tenderia</taxon>
    </lineage>
</organism>
<name>A0A0S2TBW5_9GAMM</name>
<dbReference type="GO" id="GO:0008757">
    <property type="term" value="F:S-adenosylmethionine-dependent methyltransferase activity"/>
    <property type="evidence" value="ECO:0007669"/>
    <property type="project" value="InterPro"/>
</dbReference>
<dbReference type="Gene3D" id="3.40.50.150">
    <property type="entry name" value="Vaccinia Virus protein VP39"/>
    <property type="match status" value="1"/>
</dbReference>
<gene>
    <name evidence="2" type="ORF">Tel_05525</name>
</gene>
<dbReference type="STRING" id="1748243.Tel_05525"/>
<dbReference type="SUPFAM" id="SSF53335">
    <property type="entry name" value="S-adenosyl-L-methionine-dependent methyltransferases"/>
    <property type="match status" value="1"/>
</dbReference>
<keyword evidence="3" id="KW-1185">Reference proteome</keyword>
<protein>
    <recommendedName>
        <fullName evidence="1">Methyltransferase type 11 domain-containing protein</fullName>
    </recommendedName>
</protein>
<dbReference type="KEGG" id="tee:Tel_05525"/>
<dbReference type="InterPro" id="IPR029063">
    <property type="entry name" value="SAM-dependent_MTases_sf"/>
</dbReference>
<evidence type="ECO:0000313" key="3">
    <source>
        <dbReference type="Proteomes" id="UP000055136"/>
    </source>
</evidence>
<dbReference type="Proteomes" id="UP000055136">
    <property type="component" value="Chromosome"/>
</dbReference>
<dbReference type="EMBL" id="CP013099">
    <property type="protein sequence ID" value="ALP52649.1"/>
    <property type="molecule type" value="Genomic_DNA"/>
</dbReference>
<dbReference type="InterPro" id="IPR013216">
    <property type="entry name" value="Methyltransf_11"/>
</dbReference>
<evidence type="ECO:0000259" key="1">
    <source>
        <dbReference type="Pfam" id="PF08241"/>
    </source>
</evidence>
<dbReference type="PANTHER" id="PTHR43591">
    <property type="entry name" value="METHYLTRANSFERASE"/>
    <property type="match status" value="1"/>
</dbReference>
<sequence>MNRLAGDYQRTHVYAEVDYDNPKYLFQVIGDRLEQALNGRKRPRLLDVGGASGALAGYYQYRFADSQVTSLDFDAQLCEIGRQRLPGVQFIHGDANRMDMLADDSFDAVTMVGTLSVFDEFEPSMSECLRLTAPGGTVIVAGQFNSHPVDALIRYRYSGEDAWNTGYNLFSCQSVARFLDQQPMIASYQFCNFELPFDLAPQDDPIRSWTEQTSDGRRELRNGLNLVIDLKILEITL</sequence>
<dbReference type="Pfam" id="PF08241">
    <property type="entry name" value="Methyltransf_11"/>
    <property type="match status" value="1"/>
</dbReference>
<feature type="domain" description="Methyltransferase type 11" evidence="1">
    <location>
        <begin position="46"/>
        <end position="140"/>
    </location>
</feature>
<accession>A0A0S2TBW5</accession>
<evidence type="ECO:0000313" key="2">
    <source>
        <dbReference type="EMBL" id="ALP52649.1"/>
    </source>
</evidence>